<sequence>MSTIEKTTQKIRENQFVNKLISSWKEILFGAGLLFFGYKVLNTLESINNNVYEAGHKVYKLCVEQTHNPYGCM</sequence>
<protein>
    <submittedName>
        <fullName evidence="1">Uncharacterized protein</fullName>
    </submittedName>
</protein>
<name>A0A0W0VMM4_9GAMM</name>
<dbReference type="PATRIC" id="fig|45068.5.peg.1491"/>
<evidence type="ECO:0000313" key="1">
    <source>
        <dbReference type="EMBL" id="KTD21283.1"/>
    </source>
</evidence>
<accession>A0A0W0VMM4</accession>
<keyword evidence="2" id="KW-1185">Reference proteome</keyword>
<reference evidence="1 2" key="1">
    <citation type="submission" date="2015-11" db="EMBL/GenBank/DDBJ databases">
        <title>Genomic analysis of 38 Legionella species identifies large and diverse effector repertoires.</title>
        <authorList>
            <person name="Burstein D."/>
            <person name="Amaro F."/>
            <person name="Zusman T."/>
            <person name="Lifshitz Z."/>
            <person name="Cohen O."/>
            <person name="Gilbert J.A."/>
            <person name="Pupko T."/>
            <person name="Shuman H.A."/>
            <person name="Segal G."/>
        </authorList>
    </citation>
    <scope>NUCLEOTIDE SEQUENCE [LARGE SCALE GENOMIC DNA]</scope>
    <source>
        <strain evidence="1 2">ATCC 49505</strain>
    </source>
</reference>
<comment type="caution">
    <text evidence="1">The sequence shown here is derived from an EMBL/GenBank/DDBJ whole genome shotgun (WGS) entry which is preliminary data.</text>
</comment>
<dbReference type="RefSeq" id="WP_058529367.1">
    <property type="nucleotide sequence ID" value="NZ_CAAAHZ010000003.1"/>
</dbReference>
<gene>
    <name evidence="1" type="ORF">Llon_1381</name>
</gene>
<evidence type="ECO:0000313" key="2">
    <source>
        <dbReference type="Proteomes" id="UP000054997"/>
    </source>
</evidence>
<dbReference type="AlphaFoldDB" id="A0A0W0VMM4"/>
<organism evidence="1 2">
    <name type="scientific">Legionella londiniensis</name>
    <dbReference type="NCBI Taxonomy" id="45068"/>
    <lineage>
        <taxon>Bacteria</taxon>
        <taxon>Pseudomonadati</taxon>
        <taxon>Pseudomonadota</taxon>
        <taxon>Gammaproteobacteria</taxon>
        <taxon>Legionellales</taxon>
        <taxon>Legionellaceae</taxon>
        <taxon>Legionella</taxon>
    </lineage>
</organism>
<proteinExistence type="predicted"/>
<dbReference type="STRING" id="45068.Llon_1381"/>
<dbReference type="Proteomes" id="UP000054997">
    <property type="component" value="Unassembled WGS sequence"/>
</dbReference>
<dbReference type="EMBL" id="LNYK01000016">
    <property type="protein sequence ID" value="KTD21283.1"/>
    <property type="molecule type" value="Genomic_DNA"/>
</dbReference>